<keyword evidence="2" id="KW-1185">Reference proteome</keyword>
<proteinExistence type="predicted"/>
<protein>
    <submittedName>
        <fullName evidence="1">Uncharacterized protein</fullName>
    </submittedName>
</protein>
<dbReference type="HOGENOM" id="CLU_094525_0_0_0"/>
<evidence type="ECO:0000313" key="2">
    <source>
        <dbReference type="Proteomes" id="UP000017081"/>
    </source>
</evidence>
<dbReference type="EMBL" id="AXZF01000015">
    <property type="protein sequence ID" value="ERT69678.1"/>
    <property type="molecule type" value="Genomic_DNA"/>
</dbReference>
<dbReference type="STRING" id="1319815.HMPREF0202_00369"/>
<name>U7VFX3_9FUSO</name>
<dbReference type="AlphaFoldDB" id="U7VFX3"/>
<dbReference type="Proteomes" id="UP000017081">
    <property type="component" value="Unassembled WGS sequence"/>
</dbReference>
<comment type="caution">
    <text evidence="1">The sequence shown here is derived from an EMBL/GenBank/DDBJ whole genome shotgun (WGS) entry which is preliminary data.</text>
</comment>
<evidence type="ECO:0000313" key="1">
    <source>
        <dbReference type="EMBL" id="ERT69678.1"/>
    </source>
</evidence>
<gene>
    <name evidence="1" type="ORF">HMPREF0202_00369</name>
</gene>
<sequence>MKNRIEKRVAKVIENADTLDKRAYLTIDCDGVVKRKEMNFSIPLMVFCENDEIFERVLKEESNKIERIKEKKIERLSNVPVDKLKENFMKLVIKGELEFSKKYGKELALKDKEEFLKTLFNLSLMDNINFYKPLMALAMKEIIENIGWVDEIGYLVISYFTKQRYDLSQLENAIENESEITEISENISLLAYKKVLESYTYKNEKKYRAMLLSGVKNQNRLTQWQIDDEILNSIKF</sequence>
<dbReference type="RefSeq" id="WP_023049918.1">
    <property type="nucleotide sequence ID" value="NZ_CP173065.2"/>
</dbReference>
<accession>U7VFX3</accession>
<reference evidence="1 2" key="1">
    <citation type="submission" date="2013-08" db="EMBL/GenBank/DDBJ databases">
        <authorList>
            <person name="Weinstock G."/>
            <person name="Sodergren E."/>
            <person name="Wylie T."/>
            <person name="Fulton L."/>
            <person name="Fulton R."/>
            <person name="Fronick C."/>
            <person name="O'Laughlin M."/>
            <person name="Godfrey J."/>
            <person name="Miner T."/>
            <person name="Herter B."/>
            <person name="Appelbaum E."/>
            <person name="Cordes M."/>
            <person name="Lek S."/>
            <person name="Wollam A."/>
            <person name="Pepin K.H."/>
            <person name="Palsikar V.B."/>
            <person name="Mitreva M."/>
            <person name="Wilson R.K."/>
        </authorList>
    </citation>
    <scope>NUCLEOTIDE SEQUENCE [LARGE SCALE GENOMIC DNA]</scope>
    <source>
        <strain evidence="1 2">ATCC BAA-474</strain>
    </source>
</reference>
<dbReference type="eggNOG" id="ENOG502ZB4K">
    <property type="taxonomic scope" value="Bacteria"/>
</dbReference>
<organism evidence="1 2">
    <name type="scientific">Cetobacterium somerae ATCC BAA-474</name>
    <dbReference type="NCBI Taxonomy" id="1319815"/>
    <lineage>
        <taxon>Bacteria</taxon>
        <taxon>Fusobacteriati</taxon>
        <taxon>Fusobacteriota</taxon>
        <taxon>Fusobacteriia</taxon>
        <taxon>Fusobacteriales</taxon>
        <taxon>Fusobacteriaceae</taxon>
        <taxon>Cetobacterium</taxon>
    </lineage>
</organism>